<feature type="domain" description="Major facilitator superfamily (MFS) profile" evidence="6">
    <location>
        <begin position="12"/>
        <end position="411"/>
    </location>
</feature>
<feature type="transmembrane region" description="Helical" evidence="5">
    <location>
        <begin position="138"/>
        <end position="162"/>
    </location>
</feature>
<gene>
    <name evidence="7" type="ORF">C1876_09390</name>
    <name evidence="8" type="ORF">DMP09_10170</name>
</gene>
<dbReference type="AlphaFoldDB" id="A0A3N0IXA3"/>
<protein>
    <submittedName>
        <fullName evidence="8">MFS transporter</fullName>
    </submittedName>
</protein>
<dbReference type="PROSITE" id="PS50850">
    <property type="entry name" value="MFS"/>
    <property type="match status" value="1"/>
</dbReference>
<feature type="transmembrane region" description="Helical" evidence="5">
    <location>
        <begin position="53"/>
        <end position="75"/>
    </location>
</feature>
<feature type="transmembrane region" description="Helical" evidence="5">
    <location>
        <begin position="262"/>
        <end position="287"/>
    </location>
</feature>
<dbReference type="Proteomes" id="UP000253817">
    <property type="component" value="Unassembled WGS sequence"/>
</dbReference>
<organism evidence="8 10">
    <name type="scientific">Eggerthella sinensis</name>
    <dbReference type="NCBI Taxonomy" id="242230"/>
    <lineage>
        <taxon>Bacteria</taxon>
        <taxon>Bacillati</taxon>
        <taxon>Actinomycetota</taxon>
        <taxon>Coriobacteriia</taxon>
        <taxon>Eggerthellales</taxon>
        <taxon>Eggerthellaceae</taxon>
        <taxon>Eggerthella</taxon>
    </lineage>
</organism>
<dbReference type="EMBL" id="QICC01000040">
    <property type="protein sequence ID" value="RNM41336.1"/>
    <property type="molecule type" value="Genomic_DNA"/>
</dbReference>
<dbReference type="GO" id="GO:0005886">
    <property type="term" value="C:plasma membrane"/>
    <property type="evidence" value="ECO:0007669"/>
    <property type="project" value="UniProtKB-SubCell"/>
</dbReference>
<dbReference type="SUPFAM" id="SSF103473">
    <property type="entry name" value="MFS general substrate transporter"/>
    <property type="match status" value="1"/>
</dbReference>
<feature type="transmembrane region" description="Helical" evidence="5">
    <location>
        <begin position="299"/>
        <end position="318"/>
    </location>
</feature>
<evidence type="ECO:0000313" key="10">
    <source>
        <dbReference type="Proteomes" id="UP000270112"/>
    </source>
</evidence>
<dbReference type="PROSITE" id="PS51257">
    <property type="entry name" value="PROKAR_LIPOPROTEIN"/>
    <property type="match status" value="1"/>
</dbReference>
<dbReference type="InterPro" id="IPR036259">
    <property type="entry name" value="MFS_trans_sf"/>
</dbReference>
<dbReference type="Proteomes" id="UP000270112">
    <property type="component" value="Unassembled WGS sequence"/>
</dbReference>
<dbReference type="GO" id="GO:0022857">
    <property type="term" value="F:transmembrane transporter activity"/>
    <property type="evidence" value="ECO:0007669"/>
    <property type="project" value="InterPro"/>
</dbReference>
<dbReference type="OrthoDB" id="146345at2"/>
<evidence type="ECO:0000256" key="4">
    <source>
        <dbReference type="ARBA" id="ARBA00023136"/>
    </source>
</evidence>
<proteinExistence type="predicted"/>
<reference evidence="10" key="2">
    <citation type="submission" date="2018-05" db="EMBL/GenBank/DDBJ databases">
        <title>Genome Sequencing of selected type strains of the family Eggerthellaceae.</title>
        <authorList>
            <person name="Danylec N."/>
            <person name="Stoll D.A."/>
            <person name="Doetsch A."/>
            <person name="Huch M."/>
        </authorList>
    </citation>
    <scope>NUCLEOTIDE SEQUENCE [LARGE SCALE GENOMIC DNA]</scope>
    <source>
        <strain evidence="10">DSM 16107</strain>
    </source>
</reference>
<feature type="transmembrane region" description="Helical" evidence="5">
    <location>
        <begin position="358"/>
        <end position="380"/>
    </location>
</feature>
<sequence>MATQAREKLSSRHLLVVLTGIMITFGCSALCFSTWGLFQPVVSEALGIPTTSFALYVTIMYLTMTVASPFAGKLLQKVDVRIILSASACSVAAAFALMGFSTNIYLFYVAGVLLGLGEISILWLAIPVLVNNWFYERAGFFIGLCMAFTGIGGALWSMVFTALKSGGMDFHQIYLIWAVIALVTSLPFTLFCVRTRPSDCGLAPYGATVSEGKEAPKPQGLSASLAMKSSAFYLVCICAGIINIANLIAMQFPTYTKSLTGVAFDVLVVGGIMSTVMMVGQALFKIILGAAVDKSVKGALWFAFAAGVVGIFLCWFGFASEFMLYGGAFIFGAFYATAVVLVPALTRSIFGTREYPVIYSRISTVFNLIGAFASMIWAWVGSSYGFDTVFVVGLVMLVVVLVTGLAAISIGKRKLRALWE</sequence>
<feature type="transmembrane region" description="Helical" evidence="5">
    <location>
        <begin position="174"/>
        <end position="193"/>
    </location>
</feature>
<reference evidence="7 9" key="1">
    <citation type="journal article" date="2018" name="Elife">
        <title>Discovery and characterization of a prevalent human gut bacterial enzyme sufficient for the inactivation of a family of plant toxins.</title>
        <authorList>
            <person name="Koppel N."/>
            <person name="Bisanz J.E."/>
            <person name="Pandelia M.E."/>
            <person name="Turnbaugh P.J."/>
            <person name="Balskus E.P."/>
        </authorList>
    </citation>
    <scope>NUCLEOTIDE SEQUENCE [LARGE SCALE GENOMIC DNA]</scope>
    <source>
        <strain evidence="7 9">DSM 16107</strain>
    </source>
</reference>
<evidence type="ECO:0000256" key="3">
    <source>
        <dbReference type="ARBA" id="ARBA00022989"/>
    </source>
</evidence>
<dbReference type="PANTHER" id="PTHR11360:SF284">
    <property type="entry name" value="EG:103B4.3 PROTEIN-RELATED"/>
    <property type="match status" value="1"/>
</dbReference>
<dbReference type="InterPro" id="IPR020846">
    <property type="entry name" value="MFS_dom"/>
</dbReference>
<evidence type="ECO:0000256" key="1">
    <source>
        <dbReference type="ARBA" id="ARBA00004651"/>
    </source>
</evidence>
<evidence type="ECO:0000313" key="8">
    <source>
        <dbReference type="EMBL" id="RNM41336.1"/>
    </source>
</evidence>
<dbReference type="PANTHER" id="PTHR11360">
    <property type="entry name" value="MONOCARBOXYLATE TRANSPORTER"/>
    <property type="match status" value="1"/>
</dbReference>
<name>A0A3N0IXA3_9ACTN</name>
<dbReference type="InterPro" id="IPR011701">
    <property type="entry name" value="MFS"/>
</dbReference>
<evidence type="ECO:0000313" key="9">
    <source>
        <dbReference type="Proteomes" id="UP000253817"/>
    </source>
</evidence>
<dbReference type="Gene3D" id="1.20.1250.20">
    <property type="entry name" value="MFS general substrate transporter like domains"/>
    <property type="match status" value="2"/>
</dbReference>
<accession>A0A3N0IXA3</accession>
<dbReference type="Pfam" id="PF07690">
    <property type="entry name" value="MFS_1"/>
    <property type="match status" value="1"/>
</dbReference>
<keyword evidence="2 5" id="KW-0812">Transmembrane</keyword>
<keyword evidence="9" id="KW-1185">Reference proteome</keyword>
<evidence type="ECO:0000313" key="7">
    <source>
        <dbReference type="EMBL" id="RDB68656.1"/>
    </source>
</evidence>
<reference evidence="8" key="3">
    <citation type="journal article" date="2019" name="Microbiol. Resour. Announc.">
        <title>Draft Genome Sequences of Type Strains of Gordonibacter faecihominis, Paraeggerthella hongkongensis, Parvibacter caecicola,Slackia equolifaciens, Slackia faecicanis, and Slackia isoflavoniconvertens.</title>
        <authorList>
            <person name="Danylec N."/>
            <person name="Stoll D.A."/>
            <person name="Dotsch A."/>
            <person name="Huch M."/>
        </authorList>
    </citation>
    <scope>NUCLEOTIDE SEQUENCE</scope>
    <source>
        <strain evidence="8">DSM 16107</strain>
    </source>
</reference>
<comment type="caution">
    <text evidence="8">The sequence shown here is derived from an EMBL/GenBank/DDBJ whole genome shotgun (WGS) entry which is preliminary data.</text>
</comment>
<feature type="transmembrane region" description="Helical" evidence="5">
    <location>
        <begin position="386"/>
        <end position="408"/>
    </location>
</feature>
<comment type="subcellular location">
    <subcellularLocation>
        <location evidence="1">Cell membrane</location>
        <topology evidence="1">Multi-pass membrane protein</topology>
    </subcellularLocation>
</comment>
<dbReference type="EMBL" id="PPTT01000014">
    <property type="protein sequence ID" value="RDB68656.1"/>
    <property type="molecule type" value="Genomic_DNA"/>
</dbReference>
<feature type="transmembrane region" description="Helical" evidence="5">
    <location>
        <begin position="14"/>
        <end position="38"/>
    </location>
</feature>
<feature type="transmembrane region" description="Helical" evidence="5">
    <location>
        <begin position="231"/>
        <end position="250"/>
    </location>
</feature>
<evidence type="ECO:0000259" key="6">
    <source>
        <dbReference type="PROSITE" id="PS50850"/>
    </source>
</evidence>
<feature type="transmembrane region" description="Helical" evidence="5">
    <location>
        <begin position="324"/>
        <end position="346"/>
    </location>
</feature>
<keyword evidence="4 5" id="KW-0472">Membrane</keyword>
<feature type="transmembrane region" description="Helical" evidence="5">
    <location>
        <begin position="106"/>
        <end position="126"/>
    </location>
</feature>
<evidence type="ECO:0000256" key="5">
    <source>
        <dbReference type="SAM" id="Phobius"/>
    </source>
</evidence>
<evidence type="ECO:0000256" key="2">
    <source>
        <dbReference type="ARBA" id="ARBA00022692"/>
    </source>
</evidence>
<dbReference type="RefSeq" id="WP_114546466.1">
    <property type="nucleotide sequence ID" value="NZ_CALJMG010000163.1"/>
</dbReference>
<keyword evidence="3 5" id="KW-1133">Transmembrane helix</keyword>
<feature type="transmembrane region" description="Helical" evidence="5">
    <location>
        <begin position="82"/>
        <end position="100"/>
    </location>
</feature>
<dbReference type="InterPro" id="IPR050327">
    <property type="entry name" value="Proton-linked_MCT"/>
</dbReference>